<comment type="caution">
    <text evidence="2">The sequence shown here is derived from an EMBL/GenBank/DDBJ whole genome shotgun (WGS) entry which is preliminary data.</text>
</comment>
<feature type="compositionally biased region" description="Acidic residues" evidence="1">
    <location>
        <begin position="80"/>
        <end position="93"/>
    </location>
</feature>
<dbReference type="AlphaFoldDB" id="A0A418W479"/>
<accession>A0A418W479</accession>
<proteinExistence type="predicted"/>
<organism evidence="2 3">
    <name type="scientific">Azospirillum cavernae</name>
    <dbReference type="NCBI Taxonomy" id="2320860"/>
    <lineage>
        <taxon>Bacteria</taxon>
        <taxon>Pseudomonadati</taxon>
        <taxon>Pseudomonadota</taxon>
        <taxon>Alphaproteobacteria</taxon>
        <taxon>Rhodospirillales</taxon>
        <taxon>Azospirillaceae</taxon>
        <taxon>Azospirillum</taxon>
    </lineage>
</organism>
<sequence>MIGKAALAEALGWTRPKLDRRLESDARFPVVTRGTKAGGWEFDLAAVRAYLDPEEPPAPPPRSARPRPPPRRPAPPPPSDDVDVDLEEIDDDPPPARRRAPAQHAGESTAKQRKDAAQAAMLEDKLRLSRDELVEAEEMRTVLATLLSRLSKGIDGIPVLMVKRLGLDEDALPVLRELVDDLRGQMVIDLQKALRDDRT</sequence>
<keyword evidence="3" id="KW-1185">Reference proteome</keyword>
<gene>
    <name evidence="2" type="ORF">D3877_10065</name>
</gene>
<evidence type="ECO:0000313" key="2">
    <source>
        <dbReference type="EMBL" id="RJF84815.1"/>
    </source>
</evidence>
<dbReference type="Proteomes" id="UP000283458">
    <property type="component" value="Unassembled WGS sequence"/>
</dbReference>
<dbReference type="Gene3D" id="1.10.10.10">
    <property type="entry name" value="Winged helix-like DNA-binding domain superfamily/Winged helix DNA-binding domain"/>
    <property type="match status" value="1"/>
</dbReference>
<evidence type="ECO:0000256" key="1">
    <source>
        <dbReference type="SAM" id="MobiDB-lite"/>
    </source>
</evidence>
<protein>
    <submittedName>
        <fullName evidence="2">Uncharacterized protein</fullName>
    </submittedName>
</protein>
<dbReference type="InterPro" id="IPR036388">
    <property type="entry name" value="WH-like_DNA-bd_sf"/>
</dbReference>
<evidence type="ECO:0000313" key="3">
    <source>
        <dbReference type="Proteomes" id="UP000283458"/>
    </source>
</evidence>
<feature type="region of interest" description="Disordered" evidence="1">
    <location>
        <begin position="51"/>
        <end position="115"/>
    </location>
</feature>
<dbReference type="EMBL" id="QYUL01000001">
    <property type="protein sequence ID" value="RJF84815.1"/>
    <property type="molecule type" value="Genomic_DNA"/>
</dbReference>
<reference evidence="2 3" key="1">
    <citation type="submission" date="2018-09" db="EMBL/GenBank/DDBJ databases">
        <authorList>
            <person name="Zhu H."/>
        </authorList>
    </citation>
    <scope>NUCLEOTIDE SEQUENCE [LARGE SCALE GENOMIC DNA]</scope>
    <source>
        <strain evidence="2 3">K2W22B-5</strain>
    </source>
</reference>
<name>A0A418W479_9PROT</name>